<sequence length="303" mass="31084">MAGETLSRRLEARVPPVAALVVAILAVSTSAILVRWSGAPPTVAAFYRVLFTVWLLAPLAASRHGEALRSLGRRDALAAGATGVALAIHFAAWFQSIEWTSVAASVTLVQAQPLFVAVGAALYLDERLTLPKVVGILIALGGATVMSVGEFLAGTAVGPHPLAGNALALAGAVTMAVYVLAGRSLRARVALVPYVTVVYAVCAAVLGAVVVAQGDPLVGYAGREWLLFLAMAVGPGIFGHTVINWALEHVQSSVVSVSLLGEPVGSTVLALLLLAEVPGRWTVAGGAVVLGGIYLTARTRSES</sequence>
<dbReference type="InterPro" id="IPR000620">
    <property type="entry name" value="EamA_dom"/>
</dbReference>
<evidence type="ECO:0000259" key="2">
    <source>
        <dbReference type="Pfam" id="PF00892"/>
    </source>
</evidence>
<reference evidence="3 4" key="1">
    <citation type="submission" date="2020-12" db="EMBL/GenBank/DDBJ databases">
        <title>Halosimplex halophilum sp. nov. and Halosimplex salinum sp. nov., two new members of the genus Halosimplex.</title>
        <authorList>
            <person name="Cui H.L."/>
        </authorList>
    </citation>
    <scope>NUCLEOTIDE SEQUENCE [LARGE SCALE GENOMIC DNA]</scope>
    <source>
        <strain evidence="3 4">YGH94</strain>
    </source>
</reference>
<dbReference type="KEGG" id="hlt:I7X12_02300"/>
<feature type="domain" description="EamA" evidence="2">
    <location>
        <begin position="163"/>
        <end position="296"/>
    </location>
</feature>
<keyword evidence="1" id="KW-0472">Membrane</keyword>
<keyword evidence="4" id="KW-1185">Reference proteome</keyword>
<feature type="domain" description="EamA" evidence="2">
    <location>
        <begin position="19"/>
        <end position="147"/>
    </location>
</feature>
<evidence type="ECO:0000313" key="3">
    <source>
        <dbReference type="EMBL" id="QPV63487.1"/>
    </source>
</evidence>
<feature type="transmembrane region" description="Helical" evidence="1">
    <location>
        <begin position="102"/>
        <end position="124"/>
    </location>
</feature>
<dbReference type="PANTHER" id="PTHR22911:SF76">
    <property type="entry name" value="EAMA DOMAIN-CONTAINING PROTEIN"/>
    <property type="match status" value="1"/>
</dbReference>
<feature type="transmembrane region" description="Helical" evidence="1">
    <location>
        <begin position="254"/>
        <end position="275"/>
    </location>
</feature>
<feature type="transmembrane region" description="Helical" evidence="1">
    <location>
        <begin position="136"/>
        <end position="156"/>
    </location>
</feature>
<feature type="transmembrane region" description="Helical" evidence="1">
    <location>
        <begin position="225"/>
        <end position="247"/>
    </location>
</feature>
<dbReference type="SUPFAM" id="SSF103481">
    <property type="entry name" value="Multidrug resistance efflux transporter EmrE"/>
    <property type="match status" value="2"/>
</dbReference>
<feature type="transmembrane region" description="Helical" evidence="1">
    <location>
        <begin position="76"/>
        <end position="96"/>
    </location>
</feature>
<evidence type="ECO:0000313" key="4">
    <source>
        <dbReference type="Proteomes" id="UP000595001"/>
    </source>
</evidence>
<feature type="transmembrane region" description="Helical" evidence="1">
    <location>
        <begin position="12"/>
        <end position="33"/>
    </location>
</feature>
<accession>A0A7T3FZK3</accession>
<protein>
    <submittedName>
        <fullName evidence="3">DMT family transporter</fullName>
    </submittedName>
</protein>
<name>A0A7T3FZK3_9EURY</name>
<dbReference type="InterPro" id="IPR037185">
    <property type="entry name" value="EmrE-like"/>
</dbReference>
<dbReference type="AlphaFoldDB" id="A0A7T3FZK3"/>
<dbReference type="EMBL" id="CP065856">
    <property type="protein sequence ID" value="QPV63487.1"/>
    <property type="molecule type" value="Genomic_DNA"/>
</dbReference>
<feature type="transmembrane region" description="Helical" evidence="1">
    <location>
        <begin position="192"/>
        <end position="213"/>
    </location>
</feature>
<dbReference type="PANTHER" id="PTHR22911">
    <property type="entry name" value="ACYL-MALONYL CONDENSING ENZYME-RELATED"/>
    <property type="match status" value="1"/>
</dbReference>
<dbReference type="Pfam" id="PF00892">
    <property type="entry name" value="EamA"/>
    <property type="match status" value="2"/>
</dbReference>
<feature type="transmembrane region" description="Helical" evidence="1">
    <location>
        <begin position="281"/>
        <end position="297"/>
    </location>
</feature>
<dbReference type="OrthoDB" id="214554at2157"/>
<dbReference type="RefSeq" id="WP_198062276.1">
    <property type="nucleotide sequence ID" value="NZ_CP065856.1"/>
</dbReference>
<dbReference type="GO" id="GO:0016020">
    <property type="term" value="C:membrane"/>
    <property type="evidence" value="ECO:0007669"/>
    <property type="project" value="InterPro"/>
</dbReference>
<keyword evidence="1" id="KW-0812">Transmembrane</keyword>
<proteinExistence type="predicted"/>
<feature type="transmembrane region" description="Helical" evidence="1">
    <location>
        <begin position="45"/>
        <end position="64"/>
    </location>
</feature>
<feature type="transmembrane region" description="Helical" evidence="1">
    <location>
        <begin position="162"/>
        <end position="180"/>
    </location>
</feature>
<gene>
    <name evidence="3" type="ORF">I7X12_02300</name>
</gene>
<dbReference type="Proteomes" id="UP000595001">
    <property type="component" value="Chromosome"/>
</dbReference>
<organism evidence="3 4">
    <name type="scientific">Halosimplex litoreum</name>
    <dbReference type="NCBI Taxonomy" id="1198301"/>
    <lineage>
        <taxon>Archaea</taxon>
        <taxon>Methanobacteriati</taxon>
        <taxon>Methanobacteriota</taxon>
        <taxon>Stenosarchaea group</taxon>
        <taxon>Halobacteria</taxon>
        <taxon>Halobacteriales</taxon>
        <taxon>Haloarculaceae</taxon>
        <taxon>Halosimplex</taxon>
    </lineage>
</organism>
<dbReference type="GeneID" id="60587287"/>
<evidence type="ECO:0000256" key="1">
    <source>
        <dbReference type="SAM" id="Phobius"/>
    </source>
</evidence>
<keyword evidence="1" id="KW-1133">Transmembrane helix</keyword>